<reference evidence="3" key="1">
    <citation type="journal article" date="2020" name="Ecol. Evol.">
        <title>Genome structure and content of the rice root-knot nematode (Meloidogyne graminicola).</title>
        <authorList>
            <person name="Phan N.T."/>
            <person name="Danchin E.G.J."/>
            <person name="Klopp C."/>
            <person name="Perfus-Barbeoch L."/>
            <person name="Kozlowski D.K."/>
            <person name="Koutsovoulos G.D."/>
            <person name="Lopez-Roques C."/>
            <person name="Bouchez O."/>
            <person name="Zahm M."/>
            <person name="Besnard G."/>
            <person name="Bellafiore S."/>
        </authorList>
    </citation>
    <scope>NUCLEOTIDE SEQUENCE</scope>
    <source>
        <strain evidence="3">VN-18</strain>
    </source>
</reference>
<organism evidence="3 4">
    <name type="scientific">Meloidogyne graminicola</name>
    <dbReference type="NCBI Taxonomy" id="189291"/>
    <lineage>
        <taxon>Eukaryota</taxon>
        <taxon>Metazoa</taxon>
        <taxon>Ecdysozoa</taxon>
        <taxon>Nematoda</taxon>
        <taxon>Chromadorea</taxon>
        <taxon>Rhabditida</taxon>
        <taxon>Tylenchina</taxon>
        <taxon>Tylenchomorpha</taxon>
        <taxon>Tylenchoidea</taxon>
        <taxon>Meloidogynidae</taxon>
        <taxon>Meloidogyninae</taxon>
        <taxon>Meloidogyne</taxon>
    </lineage>
</organism>
<dbReference type="AlphaFoldDB" id="A0A8S9ZT31"/>
<dbReference type="SMART" id="SM00014">
    <property type="entry name" value="acidPPc"/>
    <property type="match status" value="1"/>
</dbReference>
<accession>A0A8S9ZT31</accession>
<keyword evidence="1" id="KW-1133">Transmembrane helix</keyword>
<protein>
    <submittedName>
        <fullName evidence="3">AcidPPc domain-containing protein</fullName>
    </submittedName>
</protein>
<dbReference type="InterPro" id="IPR000326">
    <property type="entry name" value="PAP2/HPO"/>
</dbReference>
<sequence>MERFFEFDYKLSEYFAKIGSNGICKKLNFEILCLLLEWIMHGITWIFGLFILIIYSYLNNWNYLKNNFLNLLIIAILFDMSLVEIDLNIIKERIFLGAPIIDDFSFPSGHTSRTTMINIIIIFVKSSNELFPSNKYFNFILIIFTLILAFSRVLSGRHFISDVIGGILLGFFEALIIILMEERLKNNYINYLFKYI</sequence>
<name>A0A8S9ZT31_9BILA</name>
<evidence type="ECO:0000256" key="1">
    <source>
        <dbReference type="SAM" id="Phobius"/>
    </source>
</evidence>
<feature type="domain" description="Phosphatidic acid phosphatase type 2/haloperoxidase" evidence="2">
    <location>
        <begin position="47"/>
        <end position="178"/>
    </location>
</feature>
<keyword evidence="1" id="KW-0812">Transmembrane</keyword>
<comment type="caution">
    <text evidence="3">The sequence shown here is derived from an EMBL/GenBank/DDBJ whole genome shotgun (WGS) entry which is preliminary data.</text>
</comment>
<dbReference type="Pfam" id="PF01569">
    <property type="entry name" value="PAP2"/>
    <property type="match status" value="1"/>
</dbReference>
<gene>
    <name evidence="3" type="ORF">Mgra_00004437</name>
</gene>
<dbReference type="Gene3D" id="1.20.144.10">
    <property type="entry name" value="Phosphatidic acid phosphatase type 2/haloperoxidase"/>
    <property type="match status" value="1"/>
</dbReference>
<feature type="transmembrane region" description="Helical" evidence="1">
    <location>
        <begin position="31"/>
        <end position="55"/>
    </location>
</feature>
<keyword evidence="4" id="KW-1185">Reference proteome</keyword>
<dbReference type="OrthoDB" id="10266771at2759"/>
<dbReference type="GO" id="GO:0042392">
    <property type="term" value="F:sphingosine-1-phosphate phosphatase activity"/>
    <property type="evidence" value="ECO:0007669"/>
    <property type="project" value="TreeGrafter"/>
</dbReference>
<proteinExistence type="predicted"/>
<evidence type="ECO:0000313" key="3">
    <source>
        <dbReference type="EMBL" id="KAF7636179.1"/>
    </source>
</evidence>
<feature type="transmembrane region" description="Helical" evidence="1">
    <location>
        <begin position="159"/>
        <end position="180"/>
    </location>
</feature>
<dbReference type="PANTHER" id="PTHR14969">
    <property type="entry name" value="SPHINGOSINE-1-PHOSPHATE PHOSPHOHYDROLASE"/>
    <property type="match status" value="1"/>
</dbReference>
<dbReference type="SUPFAM" id="SSF48317">
    <property type="entry name" value="Acid phosphatase/Vanadium-dependent haloperoxidase"/>
    <property type="match status" value="1"/>
</dbReference>
<evidence type="ECO:0000259" key="2">
    <source>
        <dbReference type="SMART" id="SM00014"/>
    </source>
</evidence>
<evidence type="ECO:0000313" key="4">
    <source>
        <dbReference type="Proteomes" id="UP000605970"/>
    </source>
</evidence>
<dbReference type="InterPro" id="IPR036938">
    <property type="entry name" value="PAP2/HPO_sf"/>
</dbReference>
<dbReference type="PANTHER" id="PTHR14969:SF13">
    <property type="entry name" value="AT30094P"/>
    <property type="match status" value="1"/>
</dbReference>
<dbReference type="EMBL" id="JABEBT010000033">
    <property type="protein sequence ID" value="KAF7636179.1"/>
    <property type="molecule type" value="Genomic_DNA"/>
</dbReference>
<dbReference type="Proteomes" id="UP000605970">
    <property type="component" value="Unassembled WGS sequence"/>
</dbReference>
<keyword evidence="1" id="KW-0472">Membrane</keyword>
<feature type="transmembrane region" description="Helical" evidence="1">
    <location>
        <begin position="136"/>
        <end position="153"/>
    </location>
</feature>
<feature type="transmembrane region" description="Helical" evidence="1">
    <location>
        <begin position="67"/>
        <end position="85"/>
    </location>
</feature>